<feature type="compositionally biased region" description="Basic and acidic residues" evidence="1">
    <location>
        <begin position="139"/>
        <end position="148"/>
    </location>
</feature>
<accession>A0ABN5PYX9</accession>
<sequence length="148" mass="15427">MQASNEQKQERTEKMIVLKKSPKWWATVAATGGLIVGMTSGFGLGMLATANTTPQRQQATVSTQNTNQPNQNPQGQNGHSNSQGFNGQNGGPGQGEMNGQPPQGGGPQAQPDSQQNGKSNKKSSKKSSSKKSSSNTKHSSKDETGTAG</sequence>
<dbReference type="RefSeq" id="WP_120702081.1">
    <property type="nucleotide sequence ID" value="NZ_CP032620.1"/>
</dbReference>
<feature type="compositionally biased region" description="Basic residues" evidence="1">
    <location>
        <begin position="119"/>
        <end position="129"/>
    </location>
</feature>
<feature type="compositionally biased region" description="Low complexity" evidence="1">
    <location>
        <begin position="64"/>
        <end position="86"/>
    </location>
</feature>
<keyword evidence="2" id="KW-0812">Transmembrane</keyword>
<keyword evidence="2" id="KW-1133">Transmembrane helix</keyword>
<feature type="compositionally biased region" description="Polar residues" evidence="1">
    <location>
        <begin position="52"/>
        <end position="63"/>
    </location>
</feature>
<name>A0ABN5PYX9_9STRE</name>
<evidence type="ECO:0000313" key="3">
    <source>
        <dbReference type="EMBL" id="AYF94719.1"/>
    </source>
</evidence>
<dbReference type="EMBL" id="CP032620">
    <property type="protein sequence ID" value="AYF94719.1"/>
    <property type="molecule type" value="Genomic_DNA"/>
</dbReference>
<feature type="compositionally biased region" description="Gly residues" evidence="1">
    <location>
        <begin position="87"/>
        <end position="107"/>
    </location>
</feature>
<protein>
    <submittedName>
        <fullName evidence="3">Uncharacterized protein</fullName>
    </submittedName>
</protein>
<feature type="region of interest" description="Disordered" evidence="1">
    <location>
        <begin position="52"/>
        <end position="148"/>
    </location>
</feature>
<reference evidence="4" key="1">
    <citation type="submission" date="2018-09" db="EMBL/GenBank/DDBJ databases">
        <title>Complete genome sequence of Streptococcus sp. KCOM 2890 (=JS71).</title>
        <authorList>
            <person name="Kook J.-K."/>
            <person name="Park S.-N."/>
            <person name="Lim Y.K."/>
        </authorList>
    </citation>
    <scope>NUCLEOTIDE SEQUENCE [LARGE SCALE GENOMIC DNA]</scope>
    <source>
        <strain evidence="4">JS71</strain>
    </source>
</reference>
<evidence type="ECO:0000256" key="1">
    <source>
        <dbReference type="SAM" id="MobiDB-lite"/>
    </source>
</evidence>
<evidence type="ECO:0000256" key="2">
    <source>
        <dbReference type="SAM" id="Phobius"/>
    </source>
</evidence>
<keyword evidence="4" id="KW-1185">Reference proteome</keyword>
<dbReference type="Proteomes" id="UP000277293">
    <property type="component" value="Chromosome"/>
</dbReference>
<feature type="transmembrane region" description="Helical" evidence="2">
    <location>
        <begin position="24"/>
        <end position="48"/>
    </location>
</feature>
<keyword evidence="2" id="KW-0472">Membrane</keyword>
<proteinExistence type="predicted"/>
<evidence type="ECO:0000313" key="4">
    <source>
        <dbReference type="Proteomes" id="UP000277293"/>
    </source>
</evidence>
<organism evidence="3 4">
    <name type="scientific">Streptococcus koreensis</name>
    <dbReference type="NCBI Taxonomy" id="2382163"/>
    <lineage>
        <taxon>Bacteria</taxon>
        <taxon>Bacillati</taxon>
        <taxon>Bacillota</taxon>
        <taxon>Bacilli</taxon>
        <taxon>Lactobacillales</taxon>
        <taxon>Streptococcaceae</taxon>
        <taxon>Streptococcus</taxon>
    </lineage>
</organism>
<gene>
    <name evidence="3" type="ORF">D7D50_09045</name>
</gene>